<evidence type="ECO:0000313" key="2">
    <source>
        <dbReference type="EMBL" id="HGG92630.1"/>
    </source>
</evidence>
<reference evidence="2" key="1">
    <citation type="journal article" date="2020" name="mSystems">
        <title>Genome- and Community-Level Interaction Insights into Carbon Utilization and Element Cycling Functions of Hydrothermarchaeota in Hydrothermal Sediment.</title>
        <authorList>
            <person name="Zhou Z."/>
            <person name="Liu Y."/>
            <person name="Xu W."/>
            <person name="Pan J."/>
            <person name="Luo Z.H."/>
            <person name="Li M."/>
        </authorList>
    </citation>
    <scope>NUCLEOTIDE SEQUENCE [LARGE SCALE GENOMIC DNA]</scope>
    <source>
        <strain evidence="2">SpSt-413</strain>
    </source>
</reference>
<gene>
    <name evidence="2" type="ORF">ENR59_06720</name>
</gene>
<sequence>MRAGQAKILPAMPRAPPRGRAFPHGSGSALETHPAFGVSTKNTPPCSGGTRSRMKLIPQLCLFALALVAGCAPTGYNSTVNAFHDDAYAGGKTYCIFPGSRNVTPEDMEFREYAALVDQALAPKGYTRTQDKRTADIAVFMVFGISDNRDVASSYAVTTFEQAWQTTPPAQTAPEYAPADPVRGVTAHNRIVDRGATYYRALILEAYDYNALRKDRQMRQIWRITVGSSGSSPDLREVFPKMTAAMEDYVDTNASAFVSVDDFGHKTVGK</sequence>
<evidence type="ECO:0000256" key="1">
    <source>
        <dbReference type="SAM" id="MobiDB-lite"/>
    </source>
</evidence>
<proteinExistence type="predicted"/>
<dbReference type="AlphaFoldDB" id="A0A7C4EJ54"/>
<organism evidence="2">
    <name type="scientific">Fundidesulfovibrio putealis</name>
    <dbReference type="NCBI Taxonomy" id="270496"/>
    <lineage>
        <taxon>Bacteria</taxon>
        <taxon>Pseudomonadati</taxon>
        <taxon>Thermodesulfobacteriota</taxon>
        <taxon>Desulfovibrionia</taxon>
        <taxon>Desulfovibrionales</taxon>
        <taxon>Desulfovibrionaceae</taxon>
        <taxon>Fundidesulfovibrio</taxon>
    </lineage>
</organism>
<name>A0A7C4EJ54_9BACT</name>
<protein>
    <submittedName>
        <fullName evidence="2">DUF4136 domain-containing protein</fullName>
    </submittedName>
</protein>
<feature type="region of interest" description="Disordered" evidence="1">
    <location>
        <begin position="1"/>
        <end position="49"/>
    </location>
</feature>
<accession>A0A7C4EJ54</accession>
<comment type="caution">
    <text evidence="2">The sequence shown here is derived from an EMBL/GenBank/DDBJ whole genome shotgun (WGS) entry which is preliminary data.</text>
</comment>
<dbReference type="EMBL" id="DSRP01000463">
    <property type="protein sequence ID" value="HGG92630.1"/>
    <property type="molecule type" value="Genomic_DNA"/>
</dbReference>